<evidence type="ECO:0000256" key="6">
    <source>
        <dbReference type="ARBA" id="ARBA00048348"/>
    </source>
</evidence>
<dbReference type="InterPro" id="IPR001765">
    <property type="entry name" value="Carbonic_anhydrase"/>
</dbReference>
<keyword evidence="3 7" id="KW-0479">Metal-binding</keyword>
<evidence type="ECO:0000313" key="10">
    <source>
        <dbReference type="Proteomes" id="UP001050691"/>
    </source>
</evidence>
<evidence type="ECO:0000256" key="8">
    <source>
        <dbReference type="RuleBase" id="RU003956"/>
    </source>
</evidence>
<dbReference type="GO" id="GO:0071244">
    <property type="term" value="P:cellular response to carbon dioxide"/>
    <property type="evidence" value="ECO:0007669"/>
    <property type="project" value="TreeGrafter"/>
</dbReference>
<dbReference type="PANTHER" id="PTHR11002">
    <property type="entry name" value="CARBONIC ANHYDRASE"/>
    <property type="match status" value="1"/>
</dbReference>
<sequence>MYPEGSLPASAVPAELLTLNARWAASVTNFDPNFFPNSAKGQSPREYRQQFPTNDLSSHCVLQFAINGPPDANHVIVVGHTSCGGVGAALNAARDGDPILPPLDQWLAPLVERIKKLPDLPNQTLNNVTKESVKMQIENVCNSDAIKSIKKTVYIHGWMYHLENGFLEDLYLTREIAPSGGGPAPGGN</sequence>
<comment type="catalytic activity">
    <reaction evidence="6 8">
        <text>hydrogencarbonate + H(+) = CO2 + H2O</text>
        <dbReference type="Rhea" id="RHEA:10748"/>
        <dbReference type="ChEBI" id="CHEBI:15377"/>
        <dbReference type="ChEBI" id="CHEBI:15378"/>
        <dbReference type="ChEBI" id="CHEBI:16526"/>
        <dbReference type="ChEBI" id="CHEBI:17544"/>
        <dbReference type="EC" id="4.2.1.1"/>
    </reaction>
</comment>
<protein>
    <recommendedName>
        <fullName evidence="2 8">Carbonic anhydrase</fullName>
        <ecNumber evidence="2 8">4.2.1.1</ecNumber>
    </recommendedName>
    <alternativeName>
        <fullName evidence="8">Carbonate dehydratase</fullName>
    </alternativeName>
</protein>
<comment type="function">
    <text evidence="8">Reversible hydration of carbon dioxide.</text>
</comment>
<evidence type="ECO:0000256" key="4">
    <source>
        <dbReference type="ARBA" id="ARBA00022833"/>
    </source>
</evidence>
<dbReference type="EC" id="4.2.1.1" evidence="2 8"/>
<evidence type="ECO:0000256" key="2">
    <source>
        <dbReference type="ARBA" id="ARBA00012925"/>
    </source>
</evidence>
<keyword evidence="5 8" id="KW-0456">Lyase</keyword>
<proteinExistence type="inferred from homology"/>
<evidence type="ECO:0000313" key="9">
    <source>
        <dbReference type="EMBL" id="GJJ10929.1"/>
    </source>
</evidence>
<dbReference type="GO" id="GO:0008270">
    <property type="term" value="F:zinc ion binding"/>
    <property type="evidence" value="ECO:0007669"/>
    <property type="project" value="UniProtKB-UniRule"/>
</dbReference>
<comment type="cofactor">
    <cofactor evidence="7">
        <name>Zn(2+)</name>
        <dbReference type="ChEBI" id="CHEBI:29105"/>
    </cofactor>
    <text evidence="7">Binds 1 zinc ion per subunit.</text>
</comment>
<dbReference type="Proteomes" id="UP001050691">
    <property type="component" value="Unassembled WGS sequence"/>
</dbReference>
<keyword evidence="4 7" id="KW-0862">Zinc</keyword>
<dbReference type="GO" id="GO:0004089">
    <property type="term" value="F:carbonate dehydratase activity"/>
    <property type="evidence" value="ECO:0007669"/>
    <property type="project" value="UniProtKB-UniRule"/>
</dbReference>
<dbReference type="SUPFAM" id="SSF53056">
    <property type="entry name" value="beta-carbonic anhydrase, cab"/>
    <property type="match status" value="1"/>
</dbReference>
<dbReference type="Gene3D" id="3.40.1050.10">
    <property type="entry name" value="Carbonic anhydrase"/>
    <property type="match status" value="1"/>
</dbReference>
<feature type="binding site" evidence="7">
    <location>
        <position position="80"/>
    </location>
    <ligand>
        <name>Zn(2+)</name>
        <dbReference type="ChEBI" id="CHEBI:29105"/>
    </ligand>
</feature>
<dbReference type="GO" id="GO:0034599">
    <property type="term" value="P:cellular response to oxidative stress"/>
    <property type="evidence" value="ECO:0007669"/>
    <property type="project" value="TreeGrafter"/>
</dbReference>
<evidence type="ECO:0000256" key="7">
    <source>
        <dbReference type="PIRSR" id="PIRSR601765-1"/>
    </source>
</evidence>
<feature type="binding site" evidence="7">
    <location>
        <position position="83"/>
    </location>
    <ligand>
        <name>Zn(2+)</name>
        <dbReference type="ChEBI" id="CHEBI:29105"/>
    </ligand>
</feature>
<gene>
    <name evidence="9" type="ORF">Clacol_005158</name>
</gene>
<dbReference type="PANTHER" id="PTHR11002:SF76">
    <property type="entry name" value="CARBONIC ANHYDRASE"/>
    <property type="match status" value="1"/>
</dbReference>
<dbReference type="AlphaFoldDB" id="A0AAV5ADY3"/>
<dbReference type="Pfam" id="PF00484">
    <property type="entry name" value="Pro_CA"/>
    <property type="match status" value="1"/>
</dbReference>
<dbReference type="EMBL" id="BPWL01000006">
    <property type="protein sequence ID" value="GJJ10929.1"/>
    <property type="molecule type" value="Genomic_DNA"/>
</dbReference>
<comment type="caution">
    <text evidence="9">The sequence shown here is derived from an EMBL/GenBank/DDBJ whole genome shotgun (WGS) entry which is preliminary data.</text>
</comment>
<evidence type="ECO:0000256" key="3">
    <source>
        <dbReference type="ARBA" id="ARBA00022723"/>
    </source>
</evidence>
<name>A0AAV5ADY3_9AGAM</name>
<evidence type="ECO:0000256" key="1">
    <source>
        <dbReference type="ARBA" id="ARBA00006217"/>
    </source>
</evidence>
<dbReference type="SMART" id="SM00947">
    <property type="entry name" value="Pro_CA"/>
    <property type="match status" value="1"/>
</dbReference>
<dbReference type="InterPro" id="IPR036874">
    <property type="entry name" value="Carbonic_anhydrase_sf"/>
</dbReference>
<accession>A0AAV5ADY3</accession>
<evidence type="ECO:0000256" key="5">
    <source>
        <dbReference type="ARBA" id="ARBA00023239"/>
    </source>
</evidence>
<keyword evidence="10" id="KW-1185">Reference proteome</keyword>
<reference evidence="9" key="1">
    <citation type="submission" date="2021-10" db="EMBL/GenBank/DDBJ databases">
        <title>De novo Genome Assembly of Clathrus columnatus (Basidiomycota, Fungi) Using Illumina and Nanopore Sequence Data.</title>
        <authorList>
            <person name="Ogiso-Tanaka E."/>
            <person name="Itagaki H."/>
            <person name="Hosoya T."/>
            <person name="Hosaka K."/>
        </authorList>
    </citation>
    <scope>NUCLEOTIDE SEQUENCE</scope>
    <source>
        <strain evidence="9">MO-923</strain>
    </source>
</reference>
<organism evidence="9 10">
    <name type="scientific">Clathrus columnatus</name>
    <dbReference type="NCBI Taxonomy" id="1419009"/>
    <lineage>
        <taxon>Eukaryota</taxon>
        <taxon>Fungi</taxon>
        <taxon>Dikarya</taxon>
        <taxon>Basidiomycota</taxon>
        <taxon>Agaricomycotina</taxon>
        <taxon>Agaricomycetes</taxon>
        <taxon>Phallomycetidae</taxon>
        <taxon>Phallales</taxon>
        <taxon>Clathraceae</taxon>
        <taxon>Clathrus</taxon>
    </lineage>
</organism>
<comment type="similarity">
    <text evidence="1 8">Belongs to the beta-class carbonic anhydrase family.</text>
</comment>